<dbReference type="Gene3D" id="2.160.20.10">
    <property type="entry name" value="Single-stranded right-handed beta-helix, Pectin lyase-like"/>
    <property type="match status" value="1"/>
</dbReference>
<protein>
    <recommendedName>
        <fullName evidence="1">Right handed beta helix domain-containing protein</fullName>
    </recommendedName>
</protein>
<dbReference type="Pfam" id="PF13229">
    <property type="entry name" value="Beta_helix"/>
    <property type="match status" value="1"/>
</dbReference>
<dbReference type="Proteomes" id="UP000176420">
    <property type="component" value="Unassembled WGS sequence"/>
</dbReference>
<dbReference type="InterPro" id="IPR039448">
    <property type="entry name" value="Beta_helix"/>
</dbReference>
<organism evidence="2 3">
    <name type="scientific">Candidatus Kerfeldbacteria bacterium RIFOXYB2_FULL_38_14</name>
    <dbReference type="NCBI Taxonomy" id="1798547"/>
    <lineage>
        <taxon>Bacteria</taxon>
        <taxon>Candidatus Kerfeldiibacteriota</taxon>
    </lineage>
</organism>
<comment type="caution">
    <text evidence="2">The sequence shown here is derived from an EMBL/GenBank/DDBJ whole genome shotgun (WGS) entry which is preliminary data.</text>
</comment>
<feature type="domain" description="Right handed beta helix" evidence="1">
    <location>
        <begin position="123"/>
        <end position="258"/>
    </location>
</feature>
<dbReference type="AlphaFoldDB" id="A0A1G2BF28"/>
<dbReference type="InterPro" id="IPR012334">
    <property type="entry name" value="Pectin_lyas_fold"/>
</dbReference>
<evidence type="ECO:0000313" key="3">
    <source>
        <dbReference type="Proteomes" id="UP000176420"/>
    </source>
</evidence>
<dbReference type="InterPro" id="IPR011050">
    <property type="entry name" value="Pectin_lyase_fold/virulence"/>
</dbReference>
<evidence type="ECO:0000259" key="1">
    <source>
        <dbReference type="Pfam" id="PF13229"/>
    </source>
</evidence>
<dbReference type="SUPFAM" id="SSF51126">
    <property type="entry name" value="Pectin lyase-like"/>
    <property type="match status" value="1"/>
</dbReference>
<gene>
    <name evidence="2" type="ORF">A2319_02650</name>
</gene>
<proteinExistence type="predicted"/>
<accession>A0A1G2BF28</accession>
<evidence type="ECO:0000313" key="2">
    <source>
        <dbReference type="EMBL" id="OGY87149.1"/>
    </source>
</evidence>
<reference evidence="2 3" key="1">
    <citation type="journal article" date="2016" name="Nat. Commun.">
        <title>Thousands of microbial genomes shed light on interconnected biogeochemical processes in an aquifer system.</title>
        <authorList>
            <person name="Anantharaman K."/>
            <person name="Brown C.T."/>
            <person name="Hug L.A."/>
            <person name="Sharon I."/>
            <person name="Castelle C.J."/>
            <person name="Probst A.J."/>
            <person name="Thomas B.C."/>
            <person name="Singh A."/>
            <person name="Wilkins M.J."/>
            <person name="Karaoz U."/>
            <person name="Brodie E.L."/>
            <person name="Williams K.H."/>
            <person name="Hubbard S.S."/>
            <person name="Banfield J.F."/>
        </authorList>
    </citation>
    <scope>NUCLEOTIDE SEQUENCE [LARGE SCALE GENOMIC DNA]</scope>
</reference>
<name>A0A1G2BF28_9BACT</name>
<sequence length="267" mass="29029">MNEIIYKLIGLVGGVFGLLIYVSGAQAATISVGPVNDVVQYDYHTIQEAVDIATGQDLIYVTAGEYNENVVIPKNSEIRITGEIGDPSSVVLHGNITFQDSASNTAAVLEDFTIKADGLQYAIQSSQNISLRDMRIRGGNDGVIMKAGNIDINNSFIRRAQHHGLVLQKAAGSLWVYTSTFKKNKAAGIRIDGNFYGRITNSNFLSNRKGLTLKDAELLNAGSDYGLKDCVLRHNFIGVLLINSTMNRSHNTFENNTKDIVTVSAVN</sequence>
<dbReference type="EMBL" id="MHKI01000011">
    <property type="protein sequence ID" value="OGY87149.1"/>
    <property type="molecule type" value="Genomic_DNA"/>
</dbReference>